<dbReference type="RefSeq" id="WP_039212424.1">
    <property type="nucleotide sequence ID" value="NZ_JSCE01000265.1"/>
</dbReference>
<dbReference type="InterPro" id="IPR024523">
    <property type="entry name" value="DUF3793"/>
</dbReference>
<dbReference type="eggNOG" id="ENOG5032SGE">
    <property type="taxonomic scope" value="Bacteria"/>
</dbReference>
<evidence type="ECO:0008006" key="3">
    <source>
        <dbReference type="Google" id="ProtNLM"/>
    </source>
</evidence>
<dbReference type="Pfam" id="PF12672">
    <property type="entry name" value="DUF3793"/>
    <property type="match status" value="1"/>
</dbReference>
<dbReference type="AlphaFoldDB" id="A0A0B2J9L9"/>
<sequence length="196" mass="22520">MNKSIYNNYEHQMAYHCAPTIKGIKCGSMVAFTVDSDNSFRNFLESHAKCFQCHGLAYLQLSRQRNHTLMFFYRPQLLTRLLRRPLAIDILKSFDYPVEKGIDEASLPALLEHLKNRIADCEGFPHEIGIFLGYPPTDVQAFIDNKGQNFLYSGFWKVYTNEAAQKHLFQCYNDCINDMCDRLRAGESLSEVMGAA</sequence>
<keyword evidence="2" id="KW-1185">Reference proteome</keyword>
<organism evidence="1 2">
    <name type="scientific">Anaerovibrio lipolyticus</name>
    <dbReference type="NCBI Taxonomy" id="82374"/>
    <lineage>
        <taxon>Bacteria</taxon>
        <taxon>Bacillati</taxon>
        <taxon>Bacillota</taxon>
        <taxon>Negativicutes</taxon>
        <taxon>Selenomonadales</taxon>
        <taxon>Selenomonadaceae</taxon>
        <taxon>Anaerovibrio</taxon>
    </lineage>
</organism>
<evidence type="ECO:0000313" key="2">
    <source>
        <dbReference type="Proteomes" id="UP000030993"/>
    </source>
</evidence>
<dbReference type="Proteomes" id="UP000030993">
    <property type="component" value="Unassembled WGS sequence"/>
</dbReference>
<dbReference type="EMBL" id="JSCE01000265">
    <property type="protein sequence ID" value="KHM45085.1"/>
    <property type="molecule type" value="Genomic_DNA"/>
</dbReference>
<dbReference type="STRING" id="82374.NZ47_14080"/>
<proteinExistence type="predicted"/>
<evidence type="ECO:0000313" key="1">
    <source>
        <dbReference type="EMBL" id="KHM45085.1"/>
    </source>
</evidence>
<protein>
    <recommendedName>
        <fullName evidence="3">DUF3793 domain-containing protein</fullName>
    </recommendedName>
</protein>
<name>A0A0B2J9L9_9FIRM</name>
<accession>A0A0B2J9L9</accession>
<gene>
    <name evidence="1" type="ORF">NZ47_14080</name>
</gene>
<reference evidence="1 2" key="1">
    <citation type="journal article" date="2013" name="PLoS ONE">
        <title>Identification and characterization of three novel lipases belonging to families II and V from Anaerovibrio lipolyticus 5ST.</title>
        <authorList>
            <person name="Prive F."/>
            <person name="Kaderbhai N.N."/>
            <person name="Girdwood S."/>
            <person name="Worgan H.J."/>
            <person name="Pinloche E."/>
            <person name="Scollan N.D."/>
            <person name="Huws S.A."/>
            <person name="Newbold C.J."/>
        </authorList>
    </citation>
    <scope>NUCLEOTIDE SEQUENCE [LARGE SCALE GENOMIC DNA]</scope>
    <source>
        <strain evidence="1 2">5S</strain>
    </source>
</reference>
<comment type="caution">
    <text evidence="1">The sequence shown here is derived from an EMBL/GenBank/DDBJ whole genome shotgun (WGS) entry which is preliminary data.</text>
</comment>